<comment type="caution">
    <text evidence="1">The sequence shown here is derived from an EMBL/GenBank/DDBJ whole genome shotgun (WGS) entry which is preliminary data.</text>
</comment>
<dbReference type="Proteomes" id="UP000075573">
    <property type="component" value="Unassembled WGS sequence"/>
</dbReference>
<dbReference type="EMBL" id="LHZB01000101">
    <property type="protein sequence ID" value="KXV02179.1"/>
    <property type="molecule type" value="Genomic_DNA"/>
</dbReference>
<evidence type="ECO:0000313" key="2">
    <source>
        <dbReference type="Proteomes" id="UP000075573"/>
    </source>
</evidence>
<sequence length="474" mass="53649">MFRFYHPELEYGLMVMEECLTLTPDLVLATRMTSFDMDGNYERSADMREAELAQIAAMTAWLETEATPQQKALSAFSTLLQSSHQYHEMKKVIHNTIMDAVRLSNGYRTHLEVLCPRNPSSLRANLADFRDSFVDFNGIGPEEILMAAGLGNAGEALSRLRRAHSRMRRFIPMCPPDELCAWIADNRQSAEDSAHRQEQIDAGREVRLAKVFSTSRLSRRQLRKARQVVLRGTKLYESMFGRKPIASFMKGEEIVVTGTRYDYHARMSPSVNIHQQALNPSHHHTPYILSVHNKGGEYLGRCCIYFEDTPIVDSLIGMSLFVRDEESEKEFLCKANFFDTSAAYLQDKPLQQMKLAYRQRLVAEEFPELLAQNPEIAGEMYPPGIDGLTARLARLEPPAEWLQMEDAASERLSLLIEENIHSIIGLPRGLYESMLSVDMHLGTLMDAPKETLQRIAGHFAGLEAPDVRPALAAP</sequence>
<name>A0A149QXZ1_9PROT</name>
<reference evidence="1 2" key="1">
    <citation type="submission" date="2015-06" db="EMBL/GenBank/DDBJ databases">
        <title>Improved classification and identification of acetic acid bacteria using matrix-assisted laser desorption/ionization time-of-flight mass spectrometry; Gluconobacter nephelii and Gluconobacter uchimurae are later heterotypic synonyms of Gluconobacter japonicus and Gluconobacter oxydans, respectively.</title>
        <authorList>
            <person name="Li L."/>
            <person name="Cleenwerck I."/>
            <person name="De Vuyst L."/>
            <person name="Vandamme P."/>
        </authorList>
    </citation>
    <scope>NUCLEOTIDE SEQUENCE [LARGE SCALE GENOMIC DNA]</scope>
    <source>
        <strain evidence="1 2">LMG 1764</strain>
    </source>
</reference>
<evidence type="ECO:0000313" key="1">
    <source>
        <dbReference type="EMBL" id="KXV02179.1"/>
    </source>
</evidence>
<dbReference type="PATRIC" id="fig|442.7.peg.3184"/>
<proteinExistence type="predicted"/>
<accession>A0A149QXZ1</accession>
<dbReference type="AlphaFoldDB" id="A0A149QXZ1"/>
<protein>
    <submittedName>
        <fullName evidence="1">Uncharacterized protein</fullName>
    </submittedName>
</protein>
<organism evidence="1 2">
    <name type="scientific">Gluconobacter potus</name>
    <dbReference type="NCBI Taxonomy" id="2724927"/>
    <lineage>
        <taxon>Bacteria</taxon>
        <taxon>Pseudomonadati</taxon>
        <taxon>Pseudomonadota</taxon>
        <taxon>Alphaproteobacteria</taxon>
        <taxon>Acetobacterales</taxon>
        <taxon>Acetobacteraceae</taxon>
        <taxon>Gluconobacter</taxon>
    </lineage>
</organism>
<dbReference type="RefSeq" id="WP_062494384.1">
    <property type="nucleotide sequence ID" value="NZ_LHZB01000101.1"/>
</dbReference>
<gene>
    <name evidence="1" type="ORF">AD929_03490</name>
</gene>